<evidence type="ECO:0000256" key="9">
    <source>
        <dbReference type="ARBA" id="ARBA00030781"/>
    </source>
</evidence>
<keyword evidence="12" id="KW-0808">Transferase</keyword>
<organism evidence="12 13">
    <name type="scientific">Methylacidimicrobium cyclopophantes</name>
    <dbReference type="NCBI Taxonomy" id="1041766"/>
    <lineage>
        <taxon>Bacteria</taxon>
        <taxon>Pseudomonadati</taxon>
        <taxon>Verrucomicrobiota</taxon>
        <taxon>Methylacidimicrobium</taxon>
    </lineage>
</organism>
<evidence type="ECO:0000256" key="8">
    <source>
        <dbReference type="ARBA" id="ARBA00030407"/>
    </source>
</evidence>
<dbReference type="InterPro" id="IPR036563">
    <property type="entry name" value="MoaE_sf"/>
</dbReference>
<dbReference type="OrthoDB" id="9803224at2"/>
<dbReference type="Pfam" id="PF02391">
    <property type="entry name" value="MoaE"/>
    <property type="match status" value="1"/>
</dbReference>
<evidence type="ECO:0000256" key="7">
    <source>
        <dbReference type="ARBA" id="ARBA00029745"/>
    </source>
</evidence>
<dbReference type="Gene3D" id="3.90.1170.40">
    <property type="entry name" value="Molybdopterin biosynthesis MoaE subunit"/>
    <property type="match status" value="1"/>
</dbReference>
<comment type="similarity">
    <text evidence="2">Belongs to the MoaE family.</text>
</comment>
<comment type="pathway">
    <text evidence="1">Cofactor biosynthesis; molybdopterin biosynthesis.</text>
</comment>
<gene>
    <name evidence="12" type="primary">MOCS2B/moaE</name>
    <name evidence="12" type="ORF">MAMC_00399</name>
</gene>
<dbReference type="SUPFAM" id="SSF54690">
    <property type="entry name" value="Molybdopterin synthase subunit MoaE"/>
    <property type="match status" value="1"/>
</dbReference>
<dbReference type="GO" id="GO:0006777">
    <property type="term" value="P:Mo-molybdopterin cofactor biosynthetic process"/>
    <property type="evidence" value="ECO:0007669"/>
    <property type="project" value="UniProtKB-KW"/>
</dbReference>
<comment type="catalytic activity">
    <reaction evidence="11">
        <text>2 [molybdopterin-synthase sulfur-carrier protein]-C-terminal-Gly-aminoethanethioate + cyclic pyranopterin phosphate + H2O = molybdopterin + 2 [molybdopterin-synthase sulfur-carrier protein]-C-terminal Gly-Gly + 2 H(+)</text>
        <dbReference type="Rhea" id="RHEA:26333"/>
        <dbReference type="Rhea" id="RHEA-COMP:12202"/>
        <dbReference type="Rhea" id="RHEA-COMP:19907"/>
        <dbReference type="ChEBI" id="CHEBI:15377"/>
        <dbReference type="ChEBI" id="CHEBI:15378"/>
        <dbReference type="ChEBI" id="CHEBI:58698"/>
        <dbReference type="ChEBI" id="CHEBI:59648"/>
        <dbReference type="ChEBI" id="CHEBI:90778"/>
        <dbReference type="ChEBI" id="CHEBI:232372"/>
        <dbReference type="EC" id="2.8.1.12"/>
    </reaction>
</comment>
<dbReference type="Proteomes" id="UP000381693">
    <property type="component" value="Unassembled WGS sequence"/>
</dbReference>
<evidence type="ECO:0000256" key="1">
    <source>
        <dbReference type="ARBA" id="ARBA00005046"/>
    </source>
</evidence>
<evidence type="ECO:0000256" key="11">
    <source>
        <dbReference type="ARBA" id="ARBA00049878"/>
    </source>
</evidence>
<evidence type="ECO:0000256" key="3">
    <source>
        <dbReference type="ARBA" id="ARBA00011950"/>
    </source>
</evidence>
<evidence type="ECO:0000256" key="2">
    <source>
        <dbReference type="ARBA" id="ARBA00005426"/>
    </source>
</evidence>
<dbReference type="InterPro" id="IPR003448">
    <property type="entry name" value="Mopterin_biosynth_MoaE"/>
</dbReference>
<proteinExistence type="inferred from homology"/>
<dbReference type="CDD" id="cd00756">
    <property type="entry name" value="MoaE"/>
    <property type="match status" value="1"/>
</dbReference>
<evidence type="ECO:0000256" key="6">
    <source>
        <dbReference type="ARBA" id="ARBA00026066"/>
    </source>
</evidence>
<name>A0A5E6M9V9_9BACT</name>
<keyword evidence="5" id="KW-0501">Molybdenum cofactor biosynthesis</keyword>
<evidence type="ECO:0000256" key="10">
    <source>
        <dbReference type="ARBA" id="ARBA00032474"/>
    </source>
</evidence>
<evidence type="ECO:0000313" key="13">
    <source>
        <dbReference type="Proteomes" id="UP000381693"/>
    </source>
</evidence>
<reference evidence="12" key="1">
    <citation type="submission" date="2019-09" db="EMBL/GenBank/DDBJ databases">
        <authorList>
            <person name="Cremers G."/>
        </authorList>
    </citation>
    <scope>NUCLEOTIDE SEQUENCE [LARGE SCALE GENOMIC DNA]</scope>
    <source>
        <strain evidence="12">3B</strain>
    </source>
</reference>
<comment type="caution">
    <text evidence="12">The sequence shown here is derived from an EMBL/GenBank/DDBJ whole genome shotgun (WGS) entry which is preliminary data.</text>
</comment>
<dbReference type="AlphaFoldDB" id="A0A5E6M9V9"/>
<dbReference type="RefSeq" id="WP_142524508.1">
    <property type="nucleotide sequence ID" value="NZ_CABFUZ020000080.1"/>
</dbReference>
<dbReference type="EMBL" id="CABFUZ020000080">
    <property type="protein sequence ID" value="VVM05088.1"/>
    <property type="molecule type" value="Genomic_DNA"/>
</dbReference>
<sequence>MSVGISVSLIDGPLERPRISFPLEGATGVIVEFFGVVRGCERGRSIVALDYEAYRAMAQKELERIAEEVGDRGLCHELVLIHRIGRVPVGEPSLYLRVSAERRGTAFRIAEEVIRRLKTDVPIWKAAVDAEADPKAAETVRESGSSRFRAPS</sequence>
<evidence type="ECO:0000256" key="5">
    <source>
        <dbReference type="ARBA" id="ARBA00023150"/>
    </source>
</evidence>
<dbReference type="GO" id="GO:0030366">
    <property type="term" value="F:molybdopterin synthase activity"/>
    <property type="evidence" value="ECO:0007669"/>
    <property type="project" value="UniProtKB-EC"/>
</dbReference>
<dbReference type="EC" id="2.8.1.12" evidence="3"/>
<evidence type="ECO:0000256" key="4">
    <source>
        <dbReference type="ARBA" id="ARBA00013858"/>
    </source>
</evidence>
<accession>A0A5E6M9V9</accession>
<dbReference type="PANTHER" id="PTHR23404">
    <property type="entry name" value="MOLYBDOPTERIN SYNTHASE RELATED"/>
    <property type="match status" value="1"/>
</dbReference>
<keyword evidence="13" id="KW-1185">Reference proteome</keyword>
<evidence type="ECO:0000313" key="12">
    <source>
        <dbReference type="EMBL" id="VVM05088.1"/>
    </source>
</evidence>
<comment type="subunit">
    <text evidence="6">Heterotetramer of 2 MoaD subunits and 2 MoaE subunits. Also stable as homodimer. The enzyme changes between these two forms during catalysis.</text>
</comment>
<protein>
    <recommendedName>
        <fullName evidence="4">Molybdopterin synthase catalytic subunit</fullName>
        <ecNumber evidence="3">2.8.1.12</ecNumber>
    </recommendedName>
    <alternativeName>
        <fullName evidence="9">MPT synthase subunit 2</fullName>
    </alternativeName>
    <alternativeName>
        <fullName evidence="7">Molybdenum cofactor biosynthesis protein E</fullName>
    </alternativeName>
    <alternativeName>
        <fullName evidence="8">Molybdopterin-converting factor large subunit</fullName>
    </alternativeName>
    <alternativeName>
        <fullName evidence="10">Molybdopterin-converting factor subunit 2</fullName>
    </alternativeName>
</protein>